<feature type="compositionally biased region" description="Polar residues" evidence="1">
    <location>
        <begin position="9"/>
        <end position="18"/>
    </location>
</feature>
<proteinExistence type="predicted"/>
<dbReference type="Proteomes" id="UP001215151">
    <property type="component" value="Unassembled WGS sequence"/>
</dbReference>
<organism evidence="2 3">
    <name type="scientific">Trametes cubensis</name>
    <dbReference type="NCBI Taxonomy" id="1111947"/>
    <lineage>
        <taxon>Eukaryota</taxon>
        <taxon>Fungi</taxon>
        <taxon>Dikarya</taxon>
        <taxon>Basidiomycota</taxon>
        <taxon>Agaricomycotina</taxon>
        <taxon>Agaricomycetes</taxon>
        <taxon>Polyporales</taxon>
        <taxon>Polyporaceae</taxon>
        <taxon>Trametes</taxon>
    </lineage>
</organism>
<comment type="caution">
    <text evidence="2">The sequence shown here is derived from an EMBL/GenBank/DDBJ whole genome shotgun (WGS) entry which is preliminary data.</text>
</comment>
<protein>
    <submittedName>
        <fullName evidence="2">Uncharacterized protein</fullName>
    </submittedName>
</protein>
<keyword evidence="3" id="KW-1185">Reference proteome</keyword>
<name>A0AAD7TIP4_9APHY</name>
<feature type="region of interest" description="Disordered" evidence="1">
    <location>
        <begin position="1"/>
        <end position="22"/>
    </location>
</feature>
<evidence type="ECO:0000313" key="2">
    <source>
        <dbReference type="EMBL" id="KAJ8455809.1"/>
    </source>
</evidence>
<accession>A0AAD7TIP4</accession>
<dbReference type="EMBL" id="JAPEVG010000735">
    <property type="protein sequence ID" value="KAJ8455809.1"/>
    <property type="molecule type" value="Genomic_DNA"/>
</dbReference>
<gene>
    <name evidence="2" type="ORF">ONZ51_g12328</name>
</gene>
<evidence type="ECO:0000313" key="3">
    <source>
        <dbReference type="Proteomes" id="UP001215151"/>
    </source>
</evidence>
<sequence>MAKVFRNSRAAQPVQTESSADELKTGIEYVRALGDDGHSLASHIDPSPVPSFTSIESSHNGHDVGSASAANVPRMLARVGDRFRYRVSTTASRKSTGGLEVRLVSGKPLPKFMKVDMDAVPSGTGARLEKRVVEFFGTPAAGDVGAFDMGVYERVSGECVGRVVVEVVERKSG</sequence>
<evidence type="ECO:0000256" key="1">
    <source>
        <dbReference type="SAM" id="MobiDB-lite"/>
    </source>
</evidence>
<reference evidence="2" key="1">
    <citation type="submission" date="2022-11" db="EMBL/GenBank/DDBJ databases">
        <title>Genome Sequence of Cubamyces cubensis.</title>
        <authorList>
            <person name="Buettner E."/>
        </authorList>
    </citation>
    <scope>NUCLEOTIDE SEQUENCE</scope>
    <source>
        <strain evidence="2">MPL-01</strain>
    </source>
</reference>
<dbReference type="AlphaFoldDB" id="A0AAD7TIP4"/>